<keyword evidence="3" id="KW-1185">Reference proteome</keyword>
<proteinExistence type="predicted"/>
<dbReference type="EMBL" id="BDQX01000315">
    <property type="protein sequence ID" value="GBG10337.1"/>
    <property type="molecule type" value="Genomic_DNA"/>
</dbReference>
<evidence type="ECO:0000313" key="3">
    <source>
        <dbReference type="Proteomes" id="UP000245202"/>
    </source>
</evidence>
<sequence length="191" mass="20969">MPSVILFFFVSLIIIMLTLTMIDRSHVHAEEIAGTVIISNGEAHAVILIADDADAVTQDAADTLVEYLSKSTGVELPVHKLGQFDESAYDESVVRIQIGAGSYPADQHVADGLENLHPDGFFIHPDGDSLTIVGPTSIGTRNGVVDFLERFVGVTWLMPTEDWEDVPQGTWKYMGKPIRSSIPTILLRHRE</sequence>
<comment type="caution">
    <text evidence="2">The sequence shown here is derived from an EMBL/GenBank/DDBJ whole genome shotgun (WGS) entry which is preliminary data.</text>
</comment>
<keyword evidence="1" id="KW-0378">Hydrolase</keyword>
<dbReference type="AlphaFoldDB" id="A0A2R5EUV4"/>
<protein>
    <submittedName>
        <fullName evidence="2">Uncharacterized protein</fullName>
    </submittedName>
</protein>
<dbReference type="GO" id="GO:0005975">
    <property type="term" value="P:carbohydrate metabolic process"/>
    <property type="evidence" value="ECO:0007669"/>
    <property type="project" value="UniProtKB-ARBA"/>
</dbReference>
<dbReference type="Proteomes" id="UP000245202">
    <property type="component" value="Unassembled WGS sequence"/>
</dbReference>
<organism evidence="2 3">
    <name type="scientific">Paenibacillus agaridevorans</name>
    <dbReference type="NCBI Taxonomy" id="171404"/>
    <lineage>
        <taxon>Bacteria</taxon>
        <taxon>Bacillati</taxon>
        <taxon>Bacillota</taxon>
        <taxon>Bacilli</taxon>
        <taxon>Bacillales</taxon>
        <taxon>Paenibacillaceae</taxon>
        <taxon>Paenibacillus</taxon>
    </lineage>
</organism>
<name>A0A2R5EUV4_9BACL</name>
<dbReference type="InterPro" id="IPR029018">
    <property type="entry name" value="Hex-like_dom2"/>
</dbReference>
<dbReference type="Gene3D" id="3.30.379.10">
    <property type="entry name" value="Chitobiase/beta-hexosaminidase domain 2-like"/>
    <property type="match status" value="1"/>
</dbReference>
<reference evidence="2 3" key="1">
    <citation type="submission" date="2017-08" db="EMBL/GenBank/DDBJ databases">
        <title>Substantial Increase in Enzyme Production by Combined Drug-Resistance Mutations in Paenibacillus agaridevorans.</title>
        <authorList>
            <person name="Tanaka Y."/>
            <person name="Funane K."/>
            <person name="Hosaka T."/>
            <person name="Shiwa Y."/>
            <person name="Fujita N."/>
            <person name="Miyazaki T."/>
            <person name="Yoshikawa H."/>
            <person name="Murakami K."/>
            <person name="Kasahara K."/>
            <person name="Inaoka T."/>
            <person name="Hiraga Y."/>
            <person name="Ochi K."/>
        </authorList>
    </citation>
    <scope>NUCLEOTIDE SEQUENCE [LARGE SCALE GENOMIC DNA]</scope>
    <source>
        <strain evidence="2 3">T-3040</strain>
    </source>
</reference>
<dbReference type="GO" id="GO:0016787">
    <property type="term" value="F:hydrolase activity"/>
    <property type="evidence" value="ECO:0007669"/>
    <property type="project" value="UniProtKB-KW"/>
</dbReference>
<evidence type="ECO:0000313" key="2">
    <source>
        <dbReference type="EMBL" id="GBG10337.1"/>
    </source>
</evidence>
<accession>A0A2R5EUV4</accession>
<gene>
    <name evidence="2" type="ORF">PAT3040_05066</name>
</gene>
<evidence type="ECO:0000256" key="1">
    <source>
        <dbReference type="ARBA" id="ARBA00022801"/>
    </source>
</evidence>
<dbReference type="SUPFAM" id="SSF55545">
    <property type="entry name" value="beta-N-acetylhexosaminidase-like domain"/>
    <property type="match status" value="1"/>
</dbReference>